<dbReference type="PROSITE" id="PS51257">
    <property type="entry name" value="PROKAR_LIPOPROTEIN"/>
    <property type="match status" value="1"/>
</dbReference>
<sequence>MYKGLEVKRGILLSLCFAVVLLGSGCAAYPIKNNNLLSAPLVFKYQLIQDSSSSKEKIIADARLLLVKEGYIFDSLAESAYSKYAPRKYESVIADINSYGSNLIAKKVRLALSSKESYTSNLPLPKFDKDSTRLIMDSGNYEYEITLFDPKYRKPLKYPDLTYTAKIDSKVKGILLNRNGYIEGRIDSVSTVTNVDVLYKGRNPSSASMKFFDFDLNGFNRKLNALVSEISDLKVNVKDKIHQGFINEASSRYRKSNSIAIPLIEKKFNVNFETAKARIQRNLGGYKYDEQKSTFTFGESNEFAFLWFSKIICERNVVISLFPDRNDTVITIGGNYTSVVDNYGGAGRYGEEFVNKKTNDLIAELTALLSN</sequence>
<accession>A0ABW3HH75</accession>
<evidence type="ECO:0000313" key="1">
    <source>
        <dbReference type="EMBL" id="MFD0950095.1"/>
    </source>
</evidence>
<dbReference type="Proteomes" id="UP001597044">
    <property type="component" value="Unassembled WGS sequence"/>
</dbReference>
<organism evidence="1 2">
    <name type="scientific">Paraperlucidibaca wandonensis</name>
    <dbReference type="NCBI Taxonomy" id="1268273"/>
    <lineage>
        <taxon>Bacteria</taxon>
        <taxon>Pseudomonadati</taxon>
        <taxon>Pseudomonadota</taxon>
        <taxon>Gammaproteobacteria</taxon>
        <taxon>Moraxellales</taxon>
        <taxon>Moraxellaceae</taxon>
        <taxon>Paraperlucidibaca</taxon>
    </lineage>
</organism>
<gene>
    <name evidence="1" type="ORF">ACFQ0F_06795</name>
</gene>
<dbReference type="EMBL" id="JBHTIT010000001">
    <property type="protein sequence ID" value="MFD0950095.1"/>
    <property type="molecule type" value="Genomic_DNA"/>
</dbReference>
<evidence type="ECO:0000313" key="2">
    <source>
        <dbReference type="Proteomes" id="UP001597044"/>
    </source>
</evidence>
<dbReference type="RefSeq" id="WP_379070478.1">
    <property type="nucleotide sequence ID" value="NZ_JBHTIT010000001.1"/>
</dbReference>
<name>A0ABW3HH75_9GAMM</name>
<comment type="caution">
    <text evidence="1">The sequence shown here is derived from an EMBL/GenBank/DDBJ whole genome shotgun (WGS) entry which is preliminary data.</text>
</comment>
<protein>
    <recommendedName>
        <fullName evidence="3">LPP20 lipoprotein</fullName>
    </recommendedName>
</protein>
<evidence type="ECO:0008006" key="3">
    <source>
        <dbReference type="Google" id="ProtNLM"/>
    </source>
</evidence>
<proteinExistence type="predicted"/>
<keyword evidence="2" id="KW-1185">Reference proteome</keyword>
<reference evidence="2" key="1">
    <citation type="journal article" date="2019" name="Int. J. Syst. Evol. Microbiol.">
        <title>The Global Catalogue of Microorganisms (GCM) 10K type strain sequencing project: providing services to taxonomists for standard genome sequencing and annotation.</title>
        <authorList>
            <consortium name="The Broad Institute Genomics Platform"/>
            <consortium name="The Broad Institute Genome Sequencing Center for Infectious Disease"/>
            <person name="Wu L."/>
            <person name="Ma J."/>
        </authorList>
    </citation>
    <scope>NUCLEOTIDE SEQUENCE [LARGE SCALE GENOMIC DNA]</scope>
    <source>
        <strain evidence="2">CCUG 63419</strain>
    </source>
</reference>